<comment type="function">
    <text evidence="4">Non-catalytic component of the proteasome.</text>
</comment>
<dbReference type="Gene3D" id="3.60.20.10">
    <property type="entry name" value="Glutamine Phosphoribosylpyrophosphate, subunit 1, domain 1"/>
    <property type="match status" value="1"/>
</dbReference>
<comment type="subcellular location">
    <subcellularLocation>
        <location evidence="4">Cytoplasm</location>
    </subcellularLocation>
    <subcellularLocation>
        <location evidence="4">Nucleus</location>
    </subcellularLocation>
</comment>
<gene>
    <name evidence="5" type="ORF">BgAZ_404100</name>
</gene>
<dbReference type="InterPro" id="IPR001353">
    <property type="entry name" value="Proteasome_sua/b"/>
</dbReference>
<evidence type="ECO:0000256" key="3">
    <source>
        <dbReference type="ARBA" id="ARBA00023242"/>
    </source>
</evidence>
<protein>
    <recommendedName>
        <fullName evidence="4">Proteasome subunit beta</fullName>
    </recommendedName>
</protein>
<dbReference type="PANTHER" id="PTHR32194:SF6">
    <property type="entry name" value="PROTEASOME SUBUNIT BETA"/>
    <property type="match status" value="1"/>
</dbReference>
<name>A0AAD8P8A3_BABGI</name>
<accession>A0AAD8P8A3</accession>
<evidence type="ECO:0000256" key="4">
    <source>
        <dbReference type="PIRNR" id="PIRNR001213"/>
    </source>
</evidence>
<dbReference type="Proteomes" id="UP001230268">
    <property type="component" value="Unassembled WGS sequence"/>
</dbReference>
<keyword evidence="1 4" id="KW-0963">Cytoplasm</keyword>
<evidence type="ECO:0000256" key="2">
    <source>
        <dbReference type="ARBA" id="ARBA00022942"/>
    </source>
</evidence>
<evidence type="ECO:0000313" key="5">
    <source>
        <dbReference type="EMBL" id="KAK1442380.1"/>
    </source>
</evidence>
<sequence>MSNVLTGAAVVGIKFQGGVLIAADTKYSYGRLHRVKDAQRIQKLSEDTIFCTSGDAADQQYLTRLLKATVNREMLENNNDHSSCSMNAEMLHNYLSRVFYARRSKMNPLYNSAVVAGHSQGKPFLGYSDMYGTQYIDDFIVTGMGKYFAIGPLREKHRLDMTKLEARDLAIGCLKLLFLRDCSAGDKIQICYVTEDGTEFEEPFKLDAEWGFEKFVEPTSQRPIAGCQF</sequence>
<dbReference type="Pfam" id="PF00227">
    <property type="entry name" value="Proteasome"/>
    <property type="match status" value="1"/>
</dbReference>
<comment type="similarity">
    <text evidence="4">Belongs to the peptidase T1B family.</text>
</comment>
<organism evidence="5 6">
    <name type="scientific">Babesia gibsoni</name>
    <dbReference type="NCBI Taxonomy" id="33632"/>
    <lineage>
        <taxon>Eukaryota</taxon>
        <taxon>Sar</taxon>
        <taxon>Alveolata</taxon>
        <taxon>Apicomplexa</taxon>
        <taxon>Aconoidasida</taxon>
        <taxon>Piroplasmida</taxon>
        <taxon>Babesiidae</taxon>
        <taxon>Babesia</taxon>
    </lineage>
</organism>
<dbReference type="PROSITE" id="PS00854">
    <property type="entry name" value="PROTEASOME_BETA_1"/>
    <property type="match status" value="1"/>
</dbReference>
<dbReference type="InterPro" id="IPR029055">
    <property type="entry name" value="Ntn_hydrolases_N"/>
</dbReference>
<comment type="caution">
    <text evidence="5">The sequence shown here is derived from an EMBL/GenBank/DDBJ whole genome shotgun (WGS) entry which is preliminary data.</text>
</comment>
<dbReference type="PANTHER" id="PTHR32194">
    <property type="entry name" value="METALLOPROTEASE TLDD"/>
    <property type="match status" value="1"/>
</dbReference>
<proteinExistence type="inferred from homology"/>
<dbReference type="GO" id="GO:0019774">
    <property type="term" value="C:proteasome core complex, beta-subunit complex"/>
    <property type="evidence" value="ECO:0007669"/>
    <property type="project" value="UniProtKB-UniRule"/>
</dbReference>
<dbReference type="InterPro" id="IPR016295">
    <property type="entry name" value="Proteasome_beta4"/>
</dbReference>
<dbReference type="GO" id="GO:0005737">
    <property type="term" value="C:cytoplasm"/>
    <property type="evidence" value="ECO:0007669"/>
    <property type="project" value="UniProtKB-SubCell"/>
</dbReference>
<dbReference type="EMBL" id="JAVEPI010000004">
    <property type="protein sequence ID" value="KAK1442380.1"/>
    <property type="molecule type" value="Genomic_DNA"/>
</dbReference>
<dbReference type="AlphaFoldDB" id="A0AAD8P8A3"/>
<dbReference type="InterPro" id="IPR016050">
    <property type="entry name" value="Proteasome_bsu_CS"/>
</dbReference>
<dbReference type="InterPro" id="IPR023333">
    <property type="entry name" value="Proteasome_suB-type"/>
</dbReference>
<keyword evidence="2 4" id="KW-0647">Proteasome</keyword>
<dbReference type="GO" id="GO:0005634">
    <property type="term" value="C:nucleus"/>
    <property type="evidence" value="ECO:0007669"/>
    <property type="project" value="UniProtKB-SubCell"/>
</dbReference>
<dbReference type="CDD" id="cd03760">
    <property type="entry name" value="proteasome_beta_type_4"/>
    <property type="match status" value="1"/>
</dbReference>
<evidence type="ECO:0000313" key="6">
    <source>
        <dbReference type="Proteomes" id="UP001230268"/>
    </source>
</evidence>
<reference evidence="5" key="1">
    <citation type="submission" date="2023-08" db="EMBL/GenBank/DDBJ databases">
        <title>Draft sequence of the Babesia gibsoni genome.</title>
        <authorList>
            <person name="Yamagishi J.Y."/>
            <person name="Xuan X.X."/>
        </authorList>
    </citation>
    <scope>NUCLEOTIDE SEQUENCE</scope>
    <source>
        <strain evidence="5">Azabu</strain>
    </source>
</reference>
<keyword evidence="6" id="KW-1185">Reference proteome</keyword>
<evidence type="ECO:0000256" key="1">
    <source>
        <dbReference type="ARBA" id="ARBA00022490"/>
    </source>
</evidence>
<dbReference type="GO" id="GO:0051603">
    <property type="term" value="P:proteolysis involved in protein catabolic process"/>
    <property type="evidence" value="ECO:0007669"/>
    <property type="project" value="InterPro"/>
</dbReference>
<dbReference type="SUPFAM" id="SSF56235">
    <property type="entry name" value="N-terminal nucleophile aminohydrolases (Ntn hydrolases)"/>
    <property type="match status" value="1"/>
</dbReference>
<dbReference type="PIRSF" id="PIRSF001213">
    <property type="entry name" value="Psome_endopept_beta"/>
    <property type="match status" value="1"/>
</dbReference>
<keyword evidence="3 4" id="KW-0539">Nucleus</keyword>